<keyword evidence="5" id="KW-0698">rRNA processing</keyword>
<dbReference type="InterPro" id="IPR026699">
    <property type="entry name" value="Exosome_RNA_bind1/RRP40/RRP4"/>
</dbReference>
<dbReference type="Gene3D" id="3.30.1370.10">
    <property type="entry name" value="K Homology domain, type 1"/>
    <property type="match status" value="1"/>
</dbReference>
<dbReference type="InterPro" id="IPR049469">
    <property type="entry name" value="RRP40_KH-I"/>
</dbReference>
<dbReference type="PANTHER" id="PTHR21321:SF1">
    <property type="entry name" value="EXOSOME COMPLEX COMPONENT RRP40"/>
    <property type="match status" value="1"/>
</dbReference>
<evidence type="ECO:0000259" key="11">
    <source>
        <dbReference type="Pfam" id="PF15985"/>
    </source>
</evidence>
<dbReference type="SUPFAM" id="SSF110324">
    <property type="entry name" value="Ribosomal L27 protein-like"/>
    <property type="match status" value="1"/>
</dbReference>
<evidence type="ECO:0000313" key="13">
    <source>
        <dbReference type="Proteomes" id="UP000593567"/>
    </source>
</evidence>
<dbReference type="SUPFAM" id="SSF54791">
    <property type="entry name" value="Eukaryotic type KH-domain (KH-domain type I)"/>
    <property type="match status" value="1"/>
</dbReference>
<protein>
    <recommendedName>
        <fullName evidence="10">Exosome complex component RRP40</fullName>
    </recommendedName>
    <alternativeName>
        <fullName evidence="9">Ribosomal RNA-processing protein 40</fullName>
    </alternativeName>
</protein>
<dbReference type="GO" id="GO:0003723">
    <property type="term" value="F:RNA binding"/>
    <property type="evidence" value="ECO:0007669"/>
    <property type="project" value="UniProtKB-KW"/>
</dbReference>
<dbReference type="GO" id="GO:0000176">
    <property type="term" value="C:nuclear exosome (RNase complex)"/>
    <property type="evidence" value="ECO:0007669"/>
    <property type="project" value="TreeGrafter"/>
</dbReference>
<evidence type="ECO:0000256" key="5">
    <source>
        <dbReference type="ARBA" id="ARBA00022552"/>
    </source>
</evidence>
<comment type="subcellular location">
    <subcellularLocation>
        <location evidence="1">Cytoplasm</location>
    </subcellularLocation>
    <subcellularLocation>
        <location evidence="2">Nucleus</location>
        <location evidence="2">Nucleolus</location>
    </subcellularLocation>
</comment>
<dbReference type="CDD" id="cd05790">
    <property type="entry name" value="S1_Rrp40"/>
    <property type="match status" value="1"/>
</dbReference>
<organism evidence="12 13">
    <name type="scientific">Bugula neritina</name>
    <name type="common">Brown bryozoan</name>
    <name type="synonym">Sertularia neritina</name>
    <dbReference type="NCBI Taxonomy" id="10212"/>
    <lineage>
        <taxon>Eukaryota</taxon>
        <taxon>Metazoa</taxon>
        <taxon>Spiralia</taxon>
        <taxon>Lophotrochozoa</taxon>
        <taxon>Bryozoa</taxon>
        <taxon>Gymnolaemata</taxon>
        <taxon>Cheilostomatida</taxon>
        <taxon>Flustrina</taxon>
        <taxon>Buguloidea</taxon>
        <taxon>Bugulidae</taxon>
        <taxon>Bugula</taxon>
    </lineage>
</organism>
<dbReference type="InterPro" id="IPR012340">
    <property type="entry name" value="NA-bd_OB-fold"/>
</dbReference>
<evidence type="ECO:0000256" key="10">
    <source>
        <dbReference type="ARBA" id="ARBA00069899"/>
    </source>
</evidence>
<evidence type="ECO:0000256" key="9">
    <source>
        <dbReference type="ARBA" id="ARBA00030615"/>
    </source>
</evidence>
<reference evidence="12" key="1">
    <citation type="submission" date="2020-06" db="EMBL/GenBank/DDBJ databases">
        <title>Draft genome of Bugula neritina, a colonial animal packing powerful symbionts and potential medicines.</title>
        <authorList>
            <person name="Rayko M."/>
        </authorList>
    </citation>
    <scope>NUCLEOTIDE SEQUENCE [LARGE SCALE GENOMIC DNA]</scope>
    <source>
        <strain evidence="12">Kwan_BN1</strain>
    </source>
</reference>
<dbReference type="GO" id="GO:0000467">
    <property type="term" value="P:exonucleolytic trimming to generate mature 3'-end of 5.8S rRNA from tricistronic rRNA transcript (SSU-rRNA, 5.8S rRNA, LSU-rRNA)"/>
    <property type="evidence" value="ECO:0007669"/>
    <property type="project" value="TreeGrafter"/>
</dbReference>
<dbReference type="CDD" id="cd22526">
    <property type="entry name" value="KH-I_Rrp40"/>
    <property type="match status" value="1"/>
</dbReference>
<evidence type="ECO:0000256" key="8">
    <source>
        <dbReference type="ARBA" id="ARBA00023242"/>
    </source>
</evidence>
<dbReference type="Gene3D" id="2.40.50.100">
    <property type="match status" value="1"/>
</dbReference>
<dbReference type="EMBL" id="VXIV02001997">
    <property type="protein sequence ID" value="KAF6028032.1"/>
    <property type="molecule type" value="Genomic_DNA"/>
</dbReference>
<dbReference type="GO" id="GO:0034475">
    <property type="term" value="P:U4 snRNA 3'-end processing"/>
    <property type="evidence" value="ECO:0007669"/>
    <property type="project" value="TreeGrafter"/>
</dbReference>
<keyword evidence="7" id="KW-0694">RNA-binding</keyword>
<name>A0A7J7JNU7_BUGNE</name>
<comment type="caution">
    <text evidence="12">The sequence shown here is derived from an EMBL/GenBank/DDBJ whole genome shotgun (WGS) entry which is preliminary data.</text>
</comment>
<dbReference type="Proteomes" id="UP000593567">
    <property type="component" value="Unassembled WGS sequence"/>
</dbReference>
<dbReference type="PANTHER" id="PTHR21321">
    <property type="entry name" value="PNAS-3 RELATED"/>
    <property type="match status" value="1"/>
</dbReference>
<evidence type="ECO:0000256" key="7">
    <source>
        <dbReference type="ARBA" id="ARBA00022884"/>
    </source>
</evidence>
<gene>
    <name evidence="12" type="ORF">EB796_013679</name>
</gene>
<dbReference type="GO" id="GO:0005730">
    <property type="term" value="C:nucleolus"/>
    <property type="evidence" value="ECO:0007669"/>
    <property type="project" value="UniProtKB-SubCell"/>
</dbReference>
<evidence type="ECO:0000256" key="1">
    <source>
        <dbReference type="ARBA" id="ARBA00004496"/>
    </source>
</evidence>
<keyword evidence="4" id="KW-0963">Cytoplasm</keyword>
<comment type="similarity">
    <text evidence="3">Belongs to the RRP40 family.</text>
</comment>
<dbReference type="InterPro" id="IPR004088">
    <property type="entry name" value="KH_dom_type_1"/>
</dbReference>
<dbReference type="GO" id="GO:0071051">
    <property type="term" value="P:poly(A)-dependent snoRNA 3'-end processing"/>
    <property type="evidence" value="ECO:0007669"/>
    <property type="project" value="TreeGrafter"/>
</dbReference>
<evidence type="ECO:0000313" key="12">
    <source>
        <dbReference type="EMBL" id="KAF6028032.1"/>
    </source>
</evidence>
<dbReference type="GO" id="GO:0010468">
    <property type="term" value="P:regulation of gene expression"/>
    <property type="evidence" value="ECO:0007669"/>
    <property type="project" value="UniProtKB-ARBA"/>
</dbReference>
<dbReference type="InterPro" id="IPR036612">
    <property type="entry name" value="KH_dom_type_1_sf"/>
</dbReference>
<dbReference type="SUPFAM" id="SSF50249">
    <property type="entry name" value="Nucleic acid-binding proteins"/>
    <property type="match status" value="1"/>
</dbReference>
<dbReference type="Pfam" id="PF15985">
    <property type="entry name" value="KH_6"/>
    <property type="match status" value="1"/>
</dbReference>
<keyword evidence="6" id="KW-0271">Exosome</keyword>
<proteinExistence type="inferred from homology"/>
<dbReference type="FunFam" id="2.40.50.140:FF:000112">
    <property type="entry name" value="Exosome complex component RRP40"/>
    <property type="match status" value="1"/>
</dbReference>
<feature type="domain" description="K Homology" evidence="11">
    <location>
        <begin position="156"/>
        <end position="203"/>
    </location>
</feature>
<dbReference type="InterPro" id="IPR037319">
    <property type="entry name" value="Rrp40_S1"/>
</dbReference>
<evidence type="ECO:0000256" key="3">
    <source>
        <dbReference type="ARBA" id="ARBA00007841"/>
    </source>
</evidence>
<accession>A0A7J7JNU7</accession>
<dbReference type="GO" id="GO:0071034">
    <property type="term" value="P:CUT catabolic process"/>
    <property type="evidence" value="ECO:0007669"/>
    <property type="project" value="TreeGrafter"/>
</dbReference>
<dbReference type="GO" id="GO:0071038">
    <property type="term" value="P:TRAMP-dependent tRNA surveillance pathway"/>
    <property type="evidence" value="ECO:0007669"/>
    <property type="project" value="TreeGrafter"/>
</dbReference>
<dbReference type="GO" id="GO:0000177">
    <property type="term" value="C:cytoplasmic exosome (RNase complex)"/>
    <property type="evidence" value="ECO:0007669"/>
    <property type="project" value="TreeGrafter"/>
</dbReference>
<dbReference type="Gene3D" id="2.40.50.140">
    <property type="entry name" value="Nucleic acid-binding proteins"/>
    <property type="match status" value="1"/>
</dbReference>
<dbReference type="Pfam" id="PF21262">
    <property type="entry name" value="RRP40_S1"/>
    <property type="match status" value="1"/>
</dbReference>
<evidence type="ECO:0000256" key="4">
    <source>
        <dbReference type="ARBA" id="ARBA00022490"/>
    </source>
</evidence>
<keyword evidence="13" id="KW-1185">Reference proteome</keyword>
<dbReference type="OrthoDB" id="340500at2759"/>
<keyword evidence="8" id="KW-0539">Nucleus</keyword>
<sequence>MPINSISVKLPGDVIDKEQLGIKGKKPLTGPGLSEDDGGIIQACKAGCLKLRTEGGCTLWIDNQQKRYVATKGDAVIGVVTSRQTDTFIVDIGTSSPASLSYLSFENATKKNRPDVKVGDIVYGKLLVANKHMEPEMVCIDSTGKAKGMGVIRTGGTLVYVSLQWARRLLSKECAFLSLLGDKLPYEVTVGLNGRVWVKGRSVEETVIIINLLKNSETIPDSMMSKYVNRALNKLVGVK</sequence>
<dbReference type="GO" id="GO:0071035">
    <property type="term" value="P:nuclear polyadenylation-dependent rRNA catabolic process"/>
    <property type="evidence" value="ECO:0007669"/>
    <property type="project" value="TreeGrafter"/>
</dbReference>
<dbReference type="AlphaFoldDB" id="A0A7J7JNU7"/>
<evidence type="ECO:0000256" key="6">
    <source>
        <dbReference type="ARBA" id="ARBA00022835"/>
    </source>
</evidence>
<evidence type="ECO:0000256" key="2">
    <source>
        <dbReference type="ARBA" id="ARBA00004604"/>
    </source>
</evidence>
<dbReference type="FunFam" id="3.30.1370.10:FF:000038">
    <property type="entry name" value="exosome complex component RRP40"/>
    <property type="match status" value="1"/>
</dbReference>